<dbReference type="CDD" id="cd18579">
    <property type="entry name" value="ABC_6TM_ABCC_D1"/>
    <property type="match status" value="1"/>
</dbReference>
<comment type="similarity">
    <text evidence="2">Belongs to the ABC transporter superfamily. ABCC family. Conjugate transporter (TC 3.A.1.208) subfamily.</text>
</comment>
<comment type="caution">
    <text evidence="13">The sequence shown here is derived from an EMBL/GenBank/DDBJ whole genome shotgun (WGS) entry which is preliminary data.</text>
</comment>
<dbReference type="PROSITE" id="PS50893">
    <property type="entry name" value="ABC_TRANSPORTER_2"/>
    <property type="match status" value="1"/>
</dbReference>
<dbReference type="GO" id="GO:0016020">
    <property type="term" value="C:membrane"/>
    <property type="evidence" value="ECO:0007669"/>
    <property type="project" value="UniProtKB-SubCell"/>
</dbReference>
<evidence type="ECO:0000256" key="7">
    <source>
        <dbReference type="ARBA" id="ARBA00022989"/>
    </source>
</evidence>
<keyword evidence="6" id="KW-0067">ATP-binding</keyword>
<evidence type="ECO:0000256" key="9">
    <source>
        <dbReference type="SAM" id="MobiDB-lite"/>
    </source>
</evidence>
<feature type="region of interest" description="Disordered" evidence="9">
    <location>
        <begin position="1"/>
        <end position="23"/>
    </location>
</feature>
<keyword evidence="8 10" id="KW-0472">Membrane</keyword>
<dbReference type="PANTHER" id="PTHR24223:SF456">
    <property type="entry name" value="MULTIDRUG RESISTANCE-ASSOCIATED PROTEIN LETHAL(2)03659"/>
    <property type="match status" value="1"/>
</dbReference>
<dbReference type="FunFam" id="3.40.50.300:FF:000997">
    <property type="entry name" value="Multidrug resistance-associated protein 1"/>
    <property type="match status" value="1"/>
</dbReference>
<dbReference type="SUPFAM" id="SSF52540">
    <property type="entry name" value="P-loop containing nucleoside triphosphate hydrolases"/>
    <property type="match status" value="1"/>
</dbReference>
<evidence type="ECO:0000256" key="4">
    <source>
        <dbReference type="ARBA" id="ARBA00022692"/>
    </source>
</evidence>
<evidence type="ECO:0000256" key="6">
    <source>
        <dbReference type="ARBA" id="ARBA00022840"/>
    </source>
</evidence>
<dbReference type="Pfam" id="PF00664">
    <property type="entry name" value="ABC_membrane"/>
    <property type="match status" value="1"/>
</dbReference>
<feature type="transmembrane region" description="Helical" evidence="10">
    <location>
        <begin position="382"/>
        <end position="401"/>
    </location>
</feature>
<feature type="domain" description="ABC transmembrane type-1" evidence="12">
    <location>
        <begin position="149"/>
        <end position="437"/>
    </location>
</feature>
<evidence type="ECO:0000313" key="14">
    <source>
        <dbReference type="Proteomes" id="UP001190700"/>
    </source>
</evidence>
<dbReference type="FunFam" id="1.20.1560.10:FF:000006">
    <property type="entry name" value="ATP-binding cassette, sub-family C (CFTR/MRP), member 9"/>
    <property type="match status" value="1"/>
</dbReference>
<dbReference type="PROSITE" id="PS00211">
    <property type="entry name" value="ABC_TRANSPORTER_1"/>
    <property type="match status" value="1"/>
</dbReference>
<evidence type="ECO:0000256" key="10">
    <source>
        <dbReference type="SAM" id="Phobius"/>
    </source>
</evidence>
<dbReference type="InterPro" id="IPR044746">
    <property type="entry name" value="ABCC_6TM_D1"/>
</dbReference>
<dbReference type="InterPro" id="IPR027417">
    <property type="entry name" value="P-loop_NTPase"/>
</dbReference>
<feature type="domain" description="ABC transporter" evidence="11">
    <location>
        <begin position="566"/>
        <end position="792"/>
    </location>
</feature>
<feature type="region of interest" description="Disordered" evidence="9">
    <location>
        <begin position="531"/>
        <end position="571"/>
    </location>
</feature>
<feature type="compositionally biased region" description="Low complexity" evidence="9">
    <location>
        <begin position="550"/>
        <end position="568"/>
    </location>
</feature>
<dbReference type="GO" id="GO:0016887">
    <property type="term" value="F:ATP hydrolysis activity"/>
    <property type="evidence" value="ECO:0007669"/>
    <property type="project" value="InterPro"/>
</dbReference>
<keyword evidence="4 10" id="KW-0812">Transmembrane</keyword>
<evidence type="ECO:0000313" key="13">
    <source>
        <dbReference type="EMBL" id="KAK3282592.1"/>
    </source>
</evidence>
<dbReference type="EMBL" id="LGRX02003230">
    <property type="protein sequence ID" value="KAK3282592.1"/>
    <property type="molecule type" value="Genomic_DNA"/>
</dbReference>
<dbReference type="InterPro" id="IPR036640">
    <property type="entry name" value="ABC1_TM_sf"/>
</dbReference>
<dbReference type="Pfam" id="PF00005">
    <property type="entry name" value="ABC_tran"/>
    <property type="match status" value="1"/>
</dbReference>
<feature type="transmembrane region" description="Helical" evidence="10">
    <location>
        <begin position="288"/>
        <end position="309"/>
    </location>
</feature>
<dbReference type="SUPFAM" id="SSF90123">
    <property type="entry name" value="ABC transporter transmembrane region"/>
    <property type="match status" value="1"/>
</dbReference>
<dbReference type="PROSITE" id="PS50929">
    <property type="entry name" value="ABC_TM1F"/>
    <property type="match status" value="1"/>
</dbReference>
<evidence type="ECO:0000259" key="11">
    <source>
        <dbReference type="PROSITE" id="PS50893"/>
    </source>
</evidence>
<dbReference type="CDD" id="cd03250">
    <property type="entry name" value="ABCC_MRP_domain1"/>
    <property type="match status" value="1"/>
</dbReference>
<dbReference type="GO" id="GO:0140359">
    <property type="term" value="F:ABC-type transporter activity"/>
    <property type="evidence" value="ECO:0007669"/>
    <property type="project" value="InterPro"/>
</dbReference>
<dbReference type="Proteomes" id="UP001190700">
    <property type="component" value="Unassembled WGS sequence"/>
</dbReference>
<keyword evidence="14" id="KW-1185">Reference proteome</keyword>
<gene>
    <name evidence="13" type="ORF">CYMTET_9681</name>
</gene>
<dbReference type="GO" id="GO:0005524">
    <property type="term" value="F:ATP binding"/>
    <property type="evidence" value="ECO:0007669"/>
    <property type="project" value="UniProtKB-KW"/>
</dbReference>
<dbReference type="InterPro" id="IPR050173">
    <property type="entry name" value="ABC_transporter_C-like"/>
</dbReference>
<proteinExistence type="inferred from homology"/>
<dbReference type="PANTHER" id="PTHR24223">
    <property type="entry name" value="ATP-BINDING CASSETTE SUB-FAMILY C"/>
    <property type="match status" value="1"/>
</dbReference>
<keyword evidence="5" id="KW-0547">Nucleotide-binding</keyword>
<sequence length="792" mass="87546">MQKKYGSEVSPVNSSKDDDDLHLTNGLLQPKLENCWRGSKRLQTPELQRIVNMKSPSPNIEALQKRKTGLWTELFFTWMNPLLKKGQEDFLQIGDLWAVDDSVEAKTLSAEFENAWNSVRDALREKSGELHVQPSILPVLWSLHKATVLTTAALKLFVDCTQLAPPILVNLLIIYLEEEEEGNNSNDRSEYYGYYICGIFLAFATSKVLVENMYFRLCLRLGISIRVATTCALFNKSLRLCSAARTRRSTGETVNIMQIDTQSLEQVCMMGHFSWSGLIQVFGFSAQLIYYVGPSGLAGIAVMFFLIPLNRYTMMKSMICRKAAQKDADKRIKTVGEVLNGIPAVKTNAWEEAFSDRVGSIRRAELVELKVLRIMSAVSNTLFQLGPVMVAVATIVFFAGVEGRDVTPATIFTALVIMGALRFPLMMYPMMLNQMMMASVAKRRIDIFLAEEEIVRAPVSASKTREDAPASASAATRQEPLTISLGEVDLEDASDKVTDAVIEVTDGVFTWEGSLEVQQRFDELKAAEEERARKMQARMGGNKPEAKVGSSQPSSPAPSKASPAELSAGKVAKAGSANRTSLVLGEAKPLNLRIKRGELVAVIGPVGSGKSSLLSAILGEMYQKQGSAHVQGSVAYVPQSSWILNNSLQNNILFGAPLEQASYDRVIELAQLTRDVEILPDGHSTEIGEKGVNLSGGQKQRVSIARALYTKADIFVFDDPLSALDVHVGKEVFKKCILEGLHGRTRLLITNQLQYLQQCDRILTLEDGMIVEEGTYEELMAIEERLDQHKRA</sequence>
<dbReference type="InterPro" id="IPR003439">
    <property type="entry name" value="ABC_transporter-like_ATP-bd"/>
</dbReference>
<keyword evidence="7 10" id="KW-1133">Transmembrane helix</keyword>
<comment type="subcellular location">
    <subcellularLocation>
        <location evidence="1">Membrane</location>
        <topology evidence="1">Multi-pass membrane protein</topology>
    </subcellularLocation>
</comment>
<evidence type="ECO:0000256" key="5">
    <source>
        <dbReference type="ARBA" id="ARBA00022741"/>
    </source>
</evidence>
<organism evidence="13 14">
    <name type="scientific">Cymbomonas tetramitiformis</name>
    <dbReference type="NCBI Taxonomy" id="36881"/>
    <lineage>
        <taxon>Eukaryota</taxon>
        <taxon>Viridiplantae</taxon>
        <taxon>Chlorophyta</taxon>
        <taxon>Pyramimonadophyceae</taxon>
        <taxon>Pyramimonadales</taxon>
        <taxon>Pyramimonadaceae</taxon>
        <taxon>Cymbomonas</taxon>
    </lineage>
</organism>
<keyword evidence="3" id="KW-0813">Transport</keyword>
<reference evidence="13 14" key="1">
    <citation type="journal article" date="2015" name="Genome Biol. Evol.">
        <title>Comparative Genomics of a Bacterivorous Green Alga Reveals Evolutionary Causalities and Consequences of Phago-Mixotrophic Mode of Nutrition.</title>
        <authorList>
            <person name="Burns J.A."/>
            <person name="Paasch A."/>
            <person name="Narechania A."/>
            <person name="Kim E."/>
        </authorList>
    </citation>
    <scope>NUCLEOTIDE SEQUENCE [LARGE SCALE GENOMIC DNA]</scope>
    <source>
        <strain evidence="13 14">PLY_AMNH</strain>
    </source>
</reference>
<evidence type="ECO:0000259" key="12">
    <source>
        <dbReference type="PROSITE" id="PS50929"/>
    </source>
</evidence>
<dbReference type="AlphaFoldDB" id="A0AAE0GQU9"/>
<name>A0AAE0GQU9_9CHLO</name>
<protein>
    <submittedName>
        <fullName evidence="13">Uncharacterized protein</fullName>
    </submittedName>
</protein>
<evidence type="ECO:0000256" key="1">
    <source>
        <dbReference type="ARBA" id="ARBA00004141"/>
    </source>
</evidence>
<evidence type="ECO:0000256" key="2">
    <source>
        <dbReference type="ARBA" id="ARBA00009726"/>
    </source>
</evidence>
<dbReference type="InterPro" id="IPR003593">
    <property type="entry name" value="AAA+_ATPase"/>
</dbReference>
<feature type="transmembrane region" description="Helical" evidence="10">
    <location>
        <begin position="191"/>
        <end position="210"/>
    </location>
</feature>
<dbReference type="Gene3D" id="1.20.1560.10">
    <property type="entry name" value="ABC transporter type 1, transmembrane domain"/>
    <property type="match status" value="1"/>
</dbReference>
<accession>A0AAE0GQU9</accession>
<dbReference type="Gene3D" id="3.40.50.300">
    <property type="entry name" value="P-loop containing nucleotide triphosphate hydrolases"/>
    <property type="match status" value="1"/>
</dbReference>
<feature type="transmembrane region" description="Helical" evidence="10">
    <location>
        <begin position="407"/>
        <end position="428"/>
    </location>
</feature>
<evidence type="ECO:0000256" key="3">
    <source>
        <dbReference type="ARBA" id="ARBA00022448"/>
    </source>
</evidence>
<dbReference type="SMART" id="SM00382">
    <property type="entry name" value="AAA"/>
    <property type="match status" value="1"/>
</dbReference>
<dbReference type="InterPro" id="IPR017871">
    <property type="entry name" value="ABC_transporter-like_CS"/>
</dbReference>
<dbReference type="InterPro" id="IPR011527">
    <property type="entry name" value="ABC1_TM_dom"/>
</dbReference>
<evidence type="ECO:0000256" key="8">
    <source>
        <dbReference type="ARBA" id="ARBA00023136"/>
    </source>
</evidence>